<sequence length="144" mass="16524">MLRLASGRDLERLQQLWLFTVVHAHPSLPVEYWQQRLPEFRRCCLGAEACVVYQSALDSVADGFFTLCAGNALPWLCVNPGAVRRGAGSALITEAKRRRRKLHTWVLQDNLGARYFLQEQGFVERERQPAPAGDQHWISMVYQR</sequence>
<evidence type="ECO:0000313" key="3">
    <source>
        <dbReference type="Proteomes" id="UP001408594"/>
    </source>
</evidence>
<organism evidence="2 3">
    <name type="scientific">Microbulbifer aestuariivivens</name>
    <dbReference type="NCBI Taxonomy" id="1908308"/>
    <lineage>
        <taxon>Bacteria</taxon>
        <taxon>Pseudomonadati</taxon>
        <taxon>Pseudomonadota</taxon>
        <taxon>Gammaproteobacteria</taxon>
        <taxon>Cellvibrionales</taxon>
        <taxon>Microbulbiferaceae</taxon>
        <taxon>Microbulbifer</taxon>
    </lineage>
</organism>
<dbReference type="InterPro" id="IPR000182">
    <property type="entry name" value="GNAT_dom"/>
</dbReference>
<reference evidence="2 3" key="1">
    <citation type="submission" date="2024-02" db="EMBL/GenBank/DDBJ databases">
        <title>Microbulbifer aestuariivivens NBRC 112533.</title>
        <authorList>
            <person name="Ichikawa N."/>
            <person name="Katano-Makiyama Y."/>
            <person name="Hidaka K."/>
        </authorList>
    </citation>
    <scope>NUCLEOTIDE SEQUENCE [LARGE SCALE GENOMIC DNA]</scope>
    <source>
        <strain evidence="2 3">NBRC 112533</strain>
    </source>
</reference>
<proteinExistence type="predicted"/>
<dbReference type="EMBL" id="BAABRT010000007">
    <property type="protein sequence ID" value="GAA5524618.1"/>
    <property type="molecule type" value="Genomic_DNA"/>
</dbReference>
<evidence type="ECO:0000259" key="1">
    <source>
        <dbReference type="PROSITE" id="PS51186"/>
    </source>
</evidence>
<dbReference type="Gene3D" id="3.40.630.30">
    <property type="match status" value="1"/>
</dbReference>
<dbReference type="RefSeq" id="WP_345549710.1">
    <property type="nucleotide sequence ID" value="NZ_BAABRT010000007.1"/>
</dbReference>
<protein>
    <submittedName>
        <fullName evidence="2">Peptidyl-lysine N-acetyltransferase YiaC</fullName>
    </submittedName>
</protein>
<dbReference type="PROSITE" id="PS51186">
    <property type="entry name" value="GNAT"/>
    <property type="match status" value="1"/>
</dbReference>
<feature type="domain" description="N-acetyltransferase" evidence="1">
    <location>
        <begin position="1"/>
        <end position="144"/>
    </location>
</feature>
<gene>
    <name evidence="2" type="primary">yiaC</name>
    <name evidence="2" type="ORF">Maes01_01175</name>
</gene>
<dbReference type="Proteomes" id="UP001408594">
    <property type="component" value="Unassembled WGS sequence"/>
</dbReference>
<accession>A0ABP9WQR5</accession>
<evidence type="ECO:0000313" key="2">
    <source>
        <dbReference type="EMBL" id="GAA5524618.1"/>
    </source>
</evidence>
<dbReference type="SUPFAM" id="SSF55729">
    <property type="entry name" value="Acyl-CoA N-acyltransferases (Nat)"/>
    <property type="match status" value="1"/>
</dbReference>
<name>A0ABP9WQR5_9GAMM</name>
<dbReference type="InterPro" id="IPR016181">
    <property type="entry name" value="Acyl_CoA_acyltransferase"/>
</dbReference>
<keyword evidence="3" id="KW-1185">Reference proteome</keyword>
<comment type="caution">
    <text evidence="2">The sequence shown here is derived from an EMBL/GenBank/DDBJ whole genome shotgun (WGS) entry which is preliminary data.</text>
</comment>